<dbReference type="Gene3D" id="1.20.81.30">
    <property type="entry name" value="Type II secretion system (T2SS), domain F"/>
    <property type="match status" value="2"/>
</dbReference>
<feature type="transmembrane region" description="Helical" evidence="7">
    <location>
        <begin position="293"/>
        <end position="312"/>
    </location>
</feature>
<evidence type="ECO:0000256" key="3">
    <source>
        <dbReference type="ARBA" id="ARBA00022475"/>
    </source>
</evidence>
<name>A0A4Q2RC52_9HYPH</name>
<accession>A0A4Q2RC52</accession>
<evidence type="ECO:0000313" key="9">
    <source>
        <dbReference type="EMBL" id="RYB04088.1"/>
    </source>
</evidence>
<reference evidence="9 10" key="1">
    <citation type="submission" date="2018-09" db="EMBL/GenBank/DDBJ databases">
        <authorList>
            <person name="Grouzdev D.S."/>
            <person name="Krutkina M.S."/>
        </authorList>
    </citation>
    <scope>NUCLEOTIDE SEQUENCE [LARGE SCALE GENOMIC DNA]</scope>
    <source>
        <strain evidence="9 10">RmlP001</strain>
    </source>
</reference>
<gene>
    <name evidence="9" type="ORF">D3272_13745</name>
</gene>
<keyword evidence="3" id="KW-1003">Cell membrane</keyword>
<feature type="transmembrane region" description="Helical" evidence="7">
    <location>
        <begin position="235"/>
        <end position="255"/>
    </location>
</feature>
<keyword evidence="4 7" id="KW-0812">Transmembrane</keyword>
<comment type="similarity">
    <text evidence="2">Belongs to the GSP F family.</text>
</comment>
<reference evidence="9 10" key="2">
    <citation type="submission" date="2019-02" db="EMBL/GenBank/DDBJ databases">
        <title>'Lichenibacterium ramalinii' gen. nov. sp. nov., 'Lichenibacterium minor' gen. nov. sp. nov.</title>
        <authorList>
            <person name="Pankratov T."/>
        </authorList>
    </citation>
    <scope>NUCLEOTIDE SEQUENCE [LARGE SCALE GENOMIC DNA]</scope>
    <source>
        <strain evidence="9 10">RmlP001</strain>
    </source>
</reference>
<dbReference type="InterPro" id="IPR042094">
    <property type="entry name" value="T2SS_GspF_sf"/>
</dbReference>
<dbReference type="OrthoDB" id="9805682at2"/>
<dbReference type="InterPro" id="IPR003004">
    <property type="entry name" value="GspF/PilC"/>
</dbReference>
<dbReference type="GO" id="GO:0015628">
    <property type="term" value="P:protein secretion by the type II secretion system"/>
    <property type="evidence" value="ECO:0007669"/>
    <property type="project" value="TreeGrafter"/>
</dbReference>
<dbReference type="Proteomes" id="UP000289411">
    <property type="component" value="Unassembled WGS sequence"/>
</dbReference>
<feature type="domain" description="Type II secretion system protein GspF" evidence="8">
    <location>
        <begin position="286"/>
        <end position="406"/>
    </location>
</feature>
<dbReference type="EMBL" id="QYBC01000011">
    <property type="protein sequence ID" value="RYB04088.1"/>
    <property type="molecule type" value="Genomic_DNA"/>
</dbReference>
<proteinExistence type="inferred from homology"/>
<dbReference type="GO" id="GO:0005886">
    <property type="term" value="C:plasma membrane"/>
    <property type="evidence" value="ECO:0007669"/>
    <property type="project" value="UniProtKB-SubCell"/>
</dbReference>
<evidence type="ECO:0000256" key="5">
    <source>
        <dbReference type="ARBA" id="ARBA00022989"/>
    </source>
</evidence>
<keyword evidence="10" id="KW-1185">Reference proteome</keyword>
<dbReference type="PANTHER" id="PTHR30012">
    <property type="entry name" value="GENERAL SECRETION PATHWAY PROTEIN"/>
    <property type="match status" value="1"/>
</dbReference>
<comment type="subcellular location">
    <subcellularLocation>
        <location evidence="1">Cell membrane</location>
        <topology evidence="1">Multi-pass membrane protein</topology>
    </subcellularLocation>
</comment>
<dbReference type="AlphaFoldDB" id="A0A4Q2RC52"/>
<comment type="caution">
    <text evidence="9">The sequence shown here is derived from an EMBL/GenBank/DDBJ whole genome shotgun (WGS) entry which is preliminary data.</text>
</comment>
<dbReference type="InterPro" id="IPR018076">
    <property type="entry name" value="T2SS_GspF_dom"/>
</dbReference>
<dbReference type="PANTHER" id="PTHR30012:SF0">
    <property type="entry name" value="TYPE II SECRETION SYSTEM PROTEIN F-RELATED"/>
    <property type="match status" value="1"/>
</dbReference>
<keyword evidence="5 7" id="KW-1133">Transmembrane helix</keyword>
<evidence type="ECO:0000256" key="4">
    <source>
        <dbReference type="ARBA" id="ARBA00022692"/>
    </source>
</evidence>
<evidence type="ECO:0000256" key="7">
    <source>
        <dbReference type="SAM" id="Phobius"/>
    </source>
</evidence>
<dbReference type="Pfam" id="PF00482">
    <property type="entry name" value="T2SSF"/>
    <property type="match status" value="2"/>
</dbReference>
<evidence type="ECO:0000256" key="1">
    <source>
        <dbReference type="ARBA" id="ARBA00004651"/>
    </source>
</evidence>
<dbReference type="PRINTS" id="PR00812">
    <property type="entry name" value="BCTERIALGSPF"/>
</dbReference>
<evidence type="ECO:0000256" key="2">
    <source>
        <dbReference type="ARBA" id="ARBA00005745"/>
    </source>
</evidence>
<feature type="transmembrane region" description="Helical" evidence="7">
    <location>
        <begin position="385"/>
        <end position="412"/>
    </location>
</feature>
<protein>
    <submittedName>
        <fullName evidence="9">Type II secretion system F family protein</fullName>
    </submittedName>
</protein>
<feature type="domain" description="Type II secretion system protein GspF" evidence="8">
    <location>
        <begin position="84"/>
        <end position="206"/>
    </location>
</feature>
<feature type="transmembrane region" description="Helical" evidence="7">
    <location>
        <begin position="179"/>
        <end position="205"/>
    </location>
</feature>
<evidence type="ECO:0000259" key="8">
    <source>
        <dbReference type="Pfam" id="PF00482"/>
    </source>
</evidence>
<evidence type="ECO:0000313" key="10">
    <source>
        <dbReference type="Proteomes" id="UP000289411"/>
    </source>
</evidence>
<sequence length="418" mass="42697">MPAPGLFPYRYRAYRGDGSVVVATIDAASPEAAVAAVYDAGLTPFETVRVAARGDRVAARRARSVAGPAGPSDRLSLKELRAFTVELATLTLAELPLDEAMRSVAGPGAKPKAGRLARSLLADLLGGAQLSEAMARHPRSFPPDYRAIVGAGEAGAALPRVLGELAEALARRVEVRGKLLAAMVYPAILLAMSLASVGVIVAVLVPNLTPIFTDAGLPLPGILGTLVAARDASGAAAAVALAVGLALAGLARAGTRDPMVRLAADRLLVRLPVLGAFLTAGEAARFLRGLGTLIGAGVPMMGALRIALDLVANRDLARRYAASLERVPNGESLTASLGDAALVPASALRFVALGEETGRLGPMLSKAAGLLEGDQQRAIDRLLSLLTPVMTLAVGGAVGALIMSVMGAVLSINDLAFK</sequence>
<dbReference type="RefSeq" id="WP_129219786.1">
    <property type="nucleotide sequence ID" value="NZ_QYBC01000011.1"/>
</dbReference>
<keyword evidence="6 7" id="KW-0472">Membrane</keyword>
<organism evidence="9 10">
    <name type="scientific">Lichenibacterium ramalinae</name>
    <dbReference type="NCBI Taxonomy" id="2316527"/>
    <lineage>
        <taxon>Bacteria</taxon>
        <taxon>Pseudomonadati</taxon>
        <taxon>Pseudomonadota</taxon>
        <taxon>Alphaproteobacteria</taxon>
        <taxon>Hyphomicrobiales</taxon>
        <taxon>Lichenihabitantaceae</taxon>
        <taxon>Lichenibacterium</taxon>
    </lineage>
</organism>
<evidence type="ECO:0000256" key="6">
    <source>
        <dbReference type="ARBA" id="ARBA00023136"/>
    </source>
</evidence>